<feature type="region of interest" description="Disordered" evidence="1">
    <location>
        <begin position="1237"/>
        <end position="1305"/>
    </location>
</feature>
<reference evidence="3" key="1">
    <citation type="submission" date="2022-07" db="EMBL/GenBank/DDBJ databases">
        <title>The genome of Lyophyllum shimeji provides insight into the initial evolution of ectomycorrhizal fungal genome.</title>
        <authorList>
            <person name="Kobayashi Y."/>
            <person name="Shibata T."/>
            <person name="Hirakawa H."/>
            <person name="Shigenobu S."/>
            <person name="Nishiyama T."/>
            <person name="Yamada A."/>
            <person name="Hasebe M."/>
            <person name="Kawaguchi M."/>
        </authorList>
    </citation>
    <scope>NUCLEOTIDE SEQUENCE</scope>
    <source>
        <strain evidence="3">AT787</strain>
    </source>
</reference>
<dbReference type="Proteomes" id="UP001063166">
    <property type="component" value="Unassembled WGS sequence"/>
</dbReference>
<feature type="region of interest" description="Disordered" evidence="1">
    <location>
        <begin position="723"/>
        <end position="781"/>
    </location>
</feature>
<dbReference type="EMBL" id="BRPK01000001">
    <property type="protein sequence ID" value="GLB33828.1"/>
    <property type="molecule type" value="Genomic_DNA"/>
</dbReference>
<sequence length="1305" mass="140090">MHNASRSGSYHVPRSPPASISRRQTAPLDNAAGPRGPTHLLIPATQSSVHPHCLGIPLRFQVVHESLEIHGYQMYAVEKWIVERNRPIVVLVVYTGDPSHKISVVSLSPSPDLTPSEAQVEWNKALHHLRRDGARPKETPYGVLMATSLAHFRSDYTIVHIPDGNFLAVREQLYTNINLLRMGCSGRSALTLEDPSDATKSRFISTYHFPDNIASSAGHVTSTENLVPPVTAKSRSHSHSASVVGVSSTSRHITDNATSPPGSVSKGRNNIGLGLPNALSSEPKSLSSSPSKAKQTKDNSVFNATVLELVRLIQAGLAIFGMYGAILGPHGMVLHLDGLLCDETVEGIRRWIVEVGEPCVGIEPMERIADPMFVAALLSLVYCVRNKLAALGFSHVVPKDPILHPQRFISALTTYVQATNPAYSSSAAVPSVTPSSTFLHDPSYSNLQQHTASTTPSHSHHGHTTHGFGTPHAGGHIFPLHLHHLIVPPTSHTHTHSTSPQMTPSTSSSSYSNAGPQPVFLTRELVDAIGAAYDAKARVADGRVGGHGVRMRKALRDRLRAGVDSDGDGAERERGATSGGEGGAGEKVRETLGGVGTGVASSGGQLLSGIGNLASGLGLGVGAGSGSGAVGAGALSEPTNDMAWLVKTVNGGREGKGKAKKAIGMGKGKEKKGDAGDSLSVGYGYSGKEKEKDGGLAVTVRALWSGQVASLLKIREWELEKERLGASGAAATADRKRERASGRERDRLALSDGDVDDTTAAAPKSETEEESDAVVQGGGFGGMWGEKVQKKLESWAGLARKRGHMSLDLTTPASRGLGEKDNPPGSKSPSVIDPLSTARPNNHQGGSLPLSPTLPPMAFVAGDGDPDDDDLLSSGQVSPIDNLRPNPFHLLHDGRSLESTVQTTNSNTDYERKVTEFNQKRPWGSRIPQQNRVSSWADPVSSARDILDEDGSDLQGRFGGNAKPRRRKRGDTIGSLLGKVSMLNEEPEENVADDEVDDGQEEYGIPSRRLQMFGPTRRRSFHDVDSLRGIRVLAIERMRVDVELAGQLLVMSRREQHLQNVLACLQVVTEKLSNTNTFLREDYESHLPFLSNLEARTQVISAIDAENAKADKTSQATHTLRYEGEQFRIADLWHTATPPRQKVLELREKVFGTGGRRLPPGVHGAHGPFNRLQWTLDGRKRLVDHLGRTESEAEEEMPGIPYLGVHEEDEEDAVEHPGIKPMWLLRFFTSWGARWGAPAPAAPPGEDDTAKGTSETASHANEKANGAGNGVVASADESSSQGVKKRTFTRRAEEDEDVPSISLSS</sequence>
<dbReference type="PANTHER" id="PTHR31011:SF2">
    <property type="entry name" value="PROTEIN STB2-RELATED"/>
    <property type="match status" value="1"/>
</dbReference>
<feature type="region of interest" description="Disordered" evidence="1">
    <location>
        <begin position="443"/>
        <end position="473"/>
    </location>
</feature>
<dbReference type="InterPro" id="IPR038919">
    <property type="entry name" value="STB2/STB2"/>
</dbReference>
<evidence type="ECO:0000259" key="2">
    <source>
        <dbReference type="Pfam" id="PF25995"/>
    </source>
</evidence>
<feature type="compositionally biased region" description="Basic and acidic residues" evidence="1">
    <location>
        <begin position="560"/>
        <end position="575"/>
    </location>
</feature>
<feature type="compositionally biased region" description="Low complexity" evidence="1">
    <location>
        <begin position="239"/>
        <end position="251"/>
    </location>
</feature>
<feature type="compositionally biased region" description="Polar residues" evidence="1">
    <location>
        <begin position="255"/>
        <end position="268"/>
    </location>
</feature>
<accession>A0A9P3PE81</accession>
<proteinExistence type="predicted"/>
<feature type="region of interest" description="Disordered" evidence="1">
    <location>
        <begin position="806"/>
        <end position="857"/>
    </location>
</feature>
<keyword evidence="4" id="KW-1185">Reference proteome</keyword>
<evidence type="ECO:0000313" key="4">
    <source>
        <dbReference type="Proteomes" id="UP001063166"/>
    </source>
</evidence>
<feature type="region of interest" description="Disordered" evidence="1">
    <location>
        <begin position="560"/>
        <end position="587"/>
    </location>
</feature>
<dbReference type="PANTHER" id="PTHR31011">
    <property type="entry name" value="PROTEIN STB2-RELATED"/>
    <property type="match status" value="1"/>
</dbReference>
<dbReference type="Pfam" id="PF25995">
    <property type="entry name" value="STB6_N"/>
    <property type="match status" value="1"/>
</dbReference>
<feature type="compositionally biased region" description="Low complexity" evidence="1">
    <location>
        <begin position="1264"/>
        <end position="1273"/>
    </location>
</feature>
<feature type="region of interest" description="Disordered" evidence="1">
    <location>
        <begin position="488"/>
        <end position="515"/>
    </location>
</feature>
<dbReference type="InterPro" id="IPR059025">
    <property type="entry name" value="STB6_N"/>
</dbReference>
<feature type="compositionally biased region" description="Low complexity" evidence="1">
    <location>
        <begin position="279"/>
        <end position="292"/>
    </location>
</feature>
<comment type="caution">
    <text evidence="3">The sequence shown here is derived from an EMBL/GenBank/DDBJ whole genome shotgun (WGS) entry which is preliminary data.</text>
</comment>
<evidence type="ECO:0000256" key="1">
    <source>
        <dbReference type="SAM" id="MobiDB-lite"/>
    </source>
</evidence>
<feature type="region of interest" description="Disordered" evidence="1">
    <location>
        <begin position="949"/>
        <end position="971"/>
    </location>
</feature>
<organism evidence="3 4">
    <name type="scientific">Lyophyllum shimeji</name>
    <name type="common">Hon-shimeji</name>
    <name type="synonym">Tricholoma shimeji</name>
    <dbReference type="NCBI Taxonomy" id="47721"/>
    <lineage>
        <taxon>Eukaryota</taxon>
        <taxon>Fungi</taxon>
        <taxon>Dikarya</taxon>
        <taxon>Basidiomycota</taxon>
        <taxon>Agaricomycotina</taxon>
        <taxon>Agaricomycetes</taxon>
        <taxon>Agaricomycetidae</taxon>
        <taxon>Agaricales</taxon>
        <taxon>Tricholomatineae</taxon>
        <taxon>Lyophyllaceae</taxon>
        <taxon>Lyophyllum</taxon>
    </lineage>
</organism>
<dbReference type="GO" id="GO:0070822">
    <property type="term" value="C:Sin3-type complex"/>
    <property type="evidence" value="ECO:0007669"/>
    <property type="project" value="TreeGrafter"/>
</dbReference>
<feature type="domain" description="STB6-like N-terminal" evidence="2">
    <location>
        <begin position="59"/>
        <end position="182"/>
    </location>
</feature>
<evidence type="ECO:0000313" key="3">
    <source>
        <dbReference type="EMBL" id="GLB33828.1"/>
    </source>
</evidence>
<protein>
    <submittedName>
        <fullName evidence="3">Sin3 complex subunit</fullName>
    </submittedName>
</protein>
<feature type="compositionally biased region" description="Low complexity" evidence="1">
    <location>
        <begin position="488"/>
        <end position="512"/>
    </location>
</feature>
<feature type="region of interest" description="Disordered" evidence="1">
    <location>
        <begin position="229"/>
        <end position="297"/>
    </location>
</feature>
<dbReference type="OrthoDB" id="19806at2759"/>
<gene>
    <name evidence="3" type="ORF">LshimejAT787_0107120</name>
</gene>
<feature type="region of interest" description="Disordered" evidence="1">
    <location>
        <begin position="1"/>
        <end position="22"/>
    </location>
</feature>
<name>A0A9P3PE81_LYOSH</name>
<feature type="compositionally biased region" description="Basic and acidic residues" evidence="1">
    <location>
        <begin position="733"/>
        <end position="749"/>
    </location>
</feature>